<keyword evidence="2" id="KW-1185">Reference proteome</keyword>
<reference evidence="1" key="1">
    <citation type="submission" date="2018-04" db="EMBL/GenBank/DDBJ databases">
        <title>Draft Genome Sequences of Chryseobacterium lactis NCTC11390T isolated from milk, Chryseobacterium oncorhynchi 701B-08T from rainbow trout, and Chryseobacterium viscerum 687B-08T from diseased fish.</title>
        <authorList>
            <person name="Jeong J.-J."/>
            <person name="Lee Y.J."/>
            <person name="Pathiraja D."/>
            <person name="Park B."/>
            <person name="Choi I.-G."/>
            <person name="Kim K.D."/>
        </authorList>
    </citation>
    <scope>NUCLEOTIDE SEQUENCE [LARGE SCALE GENOMIC DNA]</scope>
    <source>
        <strain evidence="1">701B-08</strain>
    </source>
</reference>
<gene>
    <name evidence="1" type="ORF">C1638_021945</name>
</gene>
<dbReference type="InterPro" id="IPR044925">
    <property type="entry name" value="His-Me_finger_sf"/>
</dbReference>
<proteinExistence type="predicted"/>
<comment type="caution">
    <text evidence="1">The sequence shown here is derived from an EMBL/GenBank/DDBJ whole genome shotgun (WGS) entry which is preliminary data.</text>
</comment>
<evidence type="ECO:0000313" key="2">
    <source>
        <dbReference type="Proteomes" id="UP000236182"/>
    </source>
</evidence>
<dbReference type="EMBL" id="PPEI02000014">
    <property type="protein sequence ID" value="PWN59162.1"/>
    <property type="molecule type" value="Genomic_DNA"/>
</dbReference>
<name>A0A316WCK5_9FLAO</name>
<dbReference type="Proteomes" id="UP000236182">
    <property type="component" value="Unassembled WGS sequence"/>
</dbReference>
<dbReference type="Gene3D" id="3.90.75.20">
    <property type="match status" value="1"/>
</dbReference>
<accession>A0A316WCK5</accession>
<organism evidence="1 2">
    <name type="scientific">Chryseobacterium oncorhynchi</name>
    <dbReference type="NCBI Taxonomy" id="741074"/>
    <lineage>
        <taxon>Bacteria</taxon>
        <taxon>Pseudomonadati</taxon>
        <taxon>Bacteroidota</taxon>
        <taxon>Flavobacteriia</taxon>
        <taxon>Flavobacteriales</taxon>
        <taxon>Weeksellaceae</taxon>
        <taxon>Chryseobacterium group</taxon>
        <taxon>Chryseobacterium</taxon>
    </lineage>
</organism>
<dbReference type="SUPFAM" id="SSF54060">
    <property type="entry name" value="His-Me finger endonucleases"/>
    <property type="match status" value="1"/>
</dbReference>
<sequence length="252" mass="31237">MENENKYIIVDFTKRRKLMIFSTGRFYSIIDDVVSEIEIKKDVFIDKKTLKIYRFSYFYFQYRKFNPAKLIATYFVTNPNEFKKIVRKDNNVLNNYYTNLEWVRDNKSFKQKQVSKILLKNLSYETLSDYNKIIYQFVIENREEDLYNFIYKGKFRRYLYKSYYDRGLPDCRFELFLDKGYDILKERLKKYYSFKYNTDYQSRKYIFTTMYLSALSFNRNEPLLKLSFVPKELRNKYQEMEESYLEEIFCED</sequence>
<dbReference type="RefSeq" id="WP_109624077.1">
    <property type="nucleotide sequence ID" value="NZ_PPEI02000014.1"/>
</dbReference>
<evidence type="ECO:0000313" key="1">
    <source>
        <dbReference type="EMBL" id="PWN59162.1"/>
    </source>
</evidence>
<protein>
    <submittedName>
        <fullName evidence="1">Uncharacterized protein</fullName>
    </submittedName>
</protein>
<dbReference type="OrthoDB" id="6631788at2"/>
<dbReference type="AlphaFoldDB" id="A0A316WCK5"/>